<keyword evidence="1" id="KW-0472">Membrane</keyword>
<name>A0ABS0ZA90_9GAMM</name>
<gene>
    <name evidence="2" type="ORF">JHD44_07775</name>
</gene>
<evidence type="ECO:0000313" key="3">
    <source>
        <dbReference type="Proteomes" id="UP000598488"/>
    </source>
</evidence>
<dbReference type="Proteomes" id="UP000598488">
    <property type="component" value="Unassembled WGS sequence"/>
</dbReference>
<keyword evidence="1" id="KW-1133">Transmembrane helix</keyword>
<evidence type="ECO:0000313" key="2">
    <source>
        <dbReference type="EMBL" id="MBJ7550574.1"/>
    </source>
</evidence>
<feature type="transmembrane region" description="Helical" evidence="1">
    <location>
        <begin position="27"/>
        <end position="45"/>
    </location>
</feature>
<accession>A0ABS0ZA90</accession>
<keyword evidence="1" id="KW-0812">Transmembrane</keyword>
<sequence>MVSKNGLKDLVITFGRKCSFFNFKKKITWFYIAFAGIVFFAPTAFKENFYNWLVATFDLNIATYAELEASNAEYVLVFAIVVKALFYNILEKKQESRKDVV</sequence>
<proteinExistence type="predicted"/>
<feature type="transmembrane region" description="Helical" evidence="1">
    <location>
        <begin position="74"/>
        <end position="90"/>
    </location>
</feature>
<comment type="caution">
    <text evidence="2">The sequence shown here is derived from an EMBL/GenBank/DDBJ whole genome shotgun (WGS) entry which is preliminary data.</text>
</comment>
<organism evidence="2 3">
    <name type="scientific">Marinomonas ostreistagni</name>
    <dbReference type="NCBI Taxonomy" id="359209"/>
    <lineage>
        <taxon>Bacteria</taxon>
        <taxon>Pseudomonadati</taxon>
        <taxon>Pseudomonadota</taxon>
        <taxon>Gammaproteobacteria</taxon>
        <taxon>Oceanospirillales</taxon>
        <taxon>Oceanospirillaceae</taxon>
        <taxon>Marinomonas</taxon>
    </lineage>
</organism>
<evidence type="ECO:0000256" key="1">
    <source>
        <dbReference type="SAM" id="Phobius"/>
    </source>
</evidence>
<protein>
    <submittedName>
        <fullName evidence="2">Uncharacterized protein</fullName>
    </submittedName>
</protein>
<keyword evidence="3" id="KW-1185">Reference proteome</keyword>
<reference evidence="2 3" key="1">
    <citation type="submission" date="2020-12" db="EMBL/GenBank/DDBJ databases">
        <title>Comparative genome analysis of fungal antagonists Marinomonas ostreistagni 398 and M. spartinae 468.</title>
        <authorList>
            <person name="Fields J.L."/>
            <person name="Mavrodi O.V."/>
            <person name="Biber P.D."/>
            <person name="Indest K.J."/>
            <person name="Mavrodi D.V."/>
        </authorList>
    </citation>
    <scope>NUCLEOTIDE SEQUENCE [LARGE SCALE GENOMIC DNA]</scope>
    <source>
        <strain evidence="2 3">USM7</strain>
    </source>
</reference>
<dbReference type="RefSeq" id="WP_199462186.1">
    <property type="nucleotide sequence ID" value="NZ_JAEMUH010000006.1"/>
</dbReference>
<dbReference type="EMBL" id="JAEMUH010000006">
    <property type="protein sequence ID" value="MBJ7550574.1"/>
    <property type="molecule type" value="Genomic_DNA"/>
</dbReference>